<dbReference type="GO" id="GO:0005509">
    <property type="term" value="F:calcium ion binding"/>
    <property type="evidence" value="ECO:0007669"/>
    <property type="project" value="InterPro"/>
</dbReference>
<evidence type="ECO:0000256" key="1">
    <source>
        <dbReference type="ARBA" id="ARBA00022837"/>
    </source>
</evidence>
<gene>
    <name evidence="3" type="ORF">KP79_PYT04264</name>
</gene>
<dbReference type="PROSITE" id="PS50222">
    <property type="entry name" value="EF_HAND_2"/>
    <property type="match status" value="2"/>
</dbReference>
<dbReference type="SUPFAM" id="SSF47473">
    <property type="entry name" value="EF-hand"/>
    <property type="match status" value="1"/>
</dbReference>
<dbReference type="Gene3D" id="1.10.238.10">
    <property type="entry name" value="EF-hand"/>
    <property type="match status" value="1"/>
</dbReference>
<feature type="domain" description="EF-hand" evidence="2">
    <location>
        <begin position="46"/>
        <end position="81"/>
    </location>
</feature>
<dbReference type="InterPro" id="IPR011992">
    <property type="entry name" value="EF-hand-dom_pair"/>
</dbReference>
<keyword evidence="1" id="KW-0106">Calcium</keyword>
<dbReference type="EMBL" id="NEDP02005494">
    <property type="protein sequence ID" value="OWF39927.1"/>
    <property type="molecule type" value="Genomic_DNA"/>
</dbReference>
<dbReference type="SMART" id="SM00054">
    <property type="entry name" value="EFh"/>
    <property type="match status" value="2"/>
</dbReference>
<protein>
    <recommendedName>
        <fullName evidence="2">EF-hand domain-containing protein</fullName>
    </recommendedName>
</protein>
<dbReference type="AlphaFoldDB" id="A0A210PTU1"/>
<dbReference type="InterPro" id="IPR018247">
    <property type="entry name" value="EF_Hand_1_Ca_BS"/>
</dbReference>
<comment type="caution">
    <text evidence="3">The sequence shown here is derived from an EMBL/GenBank/DDBJ whole genome shotgun (WGS) entry which is preliminary data.</text>
</comment>
<evidence type="ECO:0000313" key="4">
    <source>
        <dbReference type="Proteomes" id="UP000242188"/>
    </source>
</evidence>
<evidence type="ECO:0000259" key="2">
    <source>
        <dbReference type="PROSITE" id="PS50222"/>
    </source>
</evidence>
<keyword evidence="4" id="KW-1185">Reference proteome</keyword>
<reference evidence="3 4" key="1">
    <citation type="journal article" date="2017" name="Nat. Ecol. Evol.">
        <title>Scallop genome provides insights into evolution of bilaterian karyotype and development.</title>
        <authorList>
            <person name="Wang S."/>
            <person name="Zhang J."/>
            <person name="Jiao W."/>
            <person name="Li J."/>
            <person name="Xun X."/>
            <person name="Sun Y."/>
            <person name="Guo X."/>
            <person name="Huan P."/>
            <person name="Dong B."/>
            <person name="Zhang L."/>
            <person name="Hu X."/>
            <person name="Sun X."/>
            <person name="Wang J."/>
            <person name="Zhao C."/>
            <person name="Wang Y."/>
            <person name="Wang D."/>
            <person name="Huang X."/>
            <person name="Wang R."/>
            <person name="Lv J."/>
            <person name="Li Y."/>
            <person name="Zhang Z."/>
            <person name="Liu B."/>
            <person name="Lu W."/>
            <person name="Hui Y."/>
            <person name="Liang J."/>
            <person name="Zhou Z."/>
            <person name="Hou R."/>
            <person name="Li X."/>
            <person name="Liu Y."/>
            <person name="Li H."/>
            <person name="Ning X."/>
            <person name="Lin Y."/>
            <person name="Zhao L."/>
            <person name="Xing Q."/>
            <person name="Dou J."/>
            <person name="Li Y."/>
            <person name="Mao J."/>
            <person name="Guo H."/>
            <person name="Dou H."/>
            <person name="Li T."/>
            <person name="Mu C."/>
            <person name="Jiang W."/>
            <person name="Fu Q."/>
            <person name="Fu X."/>
            <person name="Miao Y."/>
            <person name="Liu J."/>
            <person name="Yu Q."/>
            <person name="Li R."/>
            <person name="Liao H."/>
            <person name="Li X."/>
            <person name="Kong Y."/>
            <person name="Jiang Z."/>
            <person name="Chourrout D."/>
            <person name="Li R."/>
            <person name="Bao Z."/>
        </authorList>
    </citation>
    <scope>NUCLEOTIDE SEQUENCE [LARGE SCALE GENOMIC DNA]</scope>
    <source>
        <strain evidence="3 4">PY_sf001</strain>
    </source>
</reference>
<organism evidence="3 4">
    <name type="scientific">Mizuhopecten yessoensis</name>
    <name type="common">Japanese scallop</name>
    <name type="synonym">Patinopecten yessoensis</name>
    <dbReference type="NCBI Taxonomy" id="6573"/>
    <lineage>
        <taxon>Eukaryota</taxon>
        <taxon>Metazoa</taxon>
        <taxon>Spiralia</taxon>
        <taxon>Lophotrochozoa</taxon>
        <taxon>Mollusca</taxon>
        <taxon>Bivalvia</taxon>
        <taxon>Autobranchia</taxon>
        <taxon>Pteriomorphia</taxon>
        <taxon>Pectinida</taxon>
        <taxon>Pectinoidea</taxon>
        <taxon>Pectinidae</taxon>
        <taxon>Mizuhopecten</taxon>
    </lineage>
</organism>
<feature type="domain" description="EF-hand" evidence="2">
    <location>
        <begin position="101"/>
        <end position="136"/>
    </location>
</feature>
<dbReference type="InterPro" id="IPR002048">
    <property type="entry name" value="EF_hand_dom"/>
</dbReference>
<sequence>MARSSILLLALANSHSHGHHGHAVDYTHYVDELWTNVNYDHDTLHFTTVELHDFLVFADTNKDGSITRHEYVTAATKDAPDLTAFSHGLFDTFDANNDHHLTLDDTTALYDRMDSDGDGFITKPEFYTFWTNVLTSLAHTHGNGNLLG</sequence>
<evidence type="ECO:0000313" key="3">
    <source>
        <dbReference type="EMBL" id="OWF39927.1"/>
    </source>
</evidence>
<dbReference type="Proteomes" id="UP000242188">
    <property type="component" value="Unassembled WGS sequence"/>
</dbReference>
<dbReference type="Pfam" id="PF13202">
    <property type="entry name" value="EF-hand_5"/>
    <property type="match status" value="2"/>
</dbReference>
<dbReference type="PROSITE" id="PS00018">
    <property type="entry name" value="EF_HAND_1"/>
    <property type="match status" value="2"/>
</dbReference>
<accession>A0A210PTU1</accession>
<name>A0A210PTU1_MIZYE</name>
<proteinExistence type="predicted"/>
<dbReference type="OrthoDB" id="6096265at2759"/>